<evidence type="ECO:0000256" key="3">
    <source>
        <dbReference type="ARBA" id="ARBA00022679"/>
    </source>
</evidence>
<accession>A0A2S5GX87</accession>
<dbReference type="Proteomes" id="UP000239990">
    <property type="component" value="Unassembled WGS sequence"/>
</dbReference>
<dbReference type="GO" id="GO:0016757">
    <property type="term" value="F:glycosyltransferase activity"/>
    <property type="evidence" value="ECO:0007669"/>
    <property type="project" value="UniProtKB-KW"/>
</dbReference>
<dbReference type="PANTHER" id="PTHR43179">
    <property type="entry name" value="RHAMNOSYLTRANSFERASE WBBL"/>
    <property type="match status" value="1"/>
</dbReference>
<protein>
    <submittedName>
        <fullName evidence="5">Glycosyltransferase family 2 protein</fullName>
    </submittedName>
</protein>
<keyword evidence="3 5" id="KW-0808">Transferase</keyword>
<gene>
    <name evidence="5" type="ORF">C4E15_04820</name>
</gene>
<reference evidence="5 6" key="1">
    <citation type="submission" date="2018-02" db="EMBL/GenBank/DDBJ databases">
        <title>Draft Genome of Achromobacter spanius stain 6.</title>
        <authorList>
            <person name="Gunasekera T.S."/>
            <person name="Radwan O."/>
            <person name="Ruiz O.N."/>
        </authorList>
    </citation>
    <scope>NUCLEOTIDE SEQUENCE [LARGE SCALE GENOMIC DNA]</scope>
    <source>
        <strain evidence="5 6">6</strain>
    </source>
</reference>
<dbReference type="InterPro" id="IPR029044">
    <property type="entry name" value="Nucleotide-diphossugar_trans"/>
</dbReference>
<comment type="caution">
    <text evidence="5">The sequence shown here is derived from an EMBL/GenBank/DDBJ whole genome shotgun (WGS) entry which is preliminary data.</text>
</comment>
<sequence>MFIPESTTPRANATADALKASIVIPMKNPGPVFREVLAAVCRQHTSFAYDVLVVDSGSTDGSVEFVQTFGDPRVRLIQIKPAEFGHGKTRNLAVANTTGEYAVVITHDALPVDEYWLQAMVQTAEADPRIAGVFGRHIAYPSASPYTKRDLEAHFANFAPEPVVELTDRARYDQDESYRQRLHFFSDNNALLRRSVWQVHPYPDVDFAEDQIWAKHIVEAGWKKAYCADGAVYHSHDYALIEKLQRSFDESYALYRLFGYVLSRSITHMLKSWMAHTMNDLRYARRIGMHRTHLSLVLKTPLDNLARALGHYLGSRADKLPQKLRHWLSRDRRLLLGLPMSNSGGKPS</sequence>
<evidence type="ECO:0000313" key="6">
    <source>
        <dbReference type="Proteomes" id="UP000239990"/>
    </source>
</evidence>
<evidence type="ECO:0000313" key="5">
    <source>
        <dbReference type="EMBL" id="PPA77702.1"/>
    </source>
</evidence>
<dbReference type="Pfam" id="PF00535">
    <property type="entry name" value="Glycos_transf_2"/>
    <property type="match status" value="1"/>
</dbReference>
<dbReference type="EMBL" id="PREU01000002">
    <property type="protein sequence ID" value="PPA77702.1"/>
    <property type="molecule type" value="Genomic_DNA"/>
</dbReference>
<evidence type="ECO:0000256" key="2">
    <source>
        <dbReference type="ARBA" id="ARBA00022676"/>
    </source>
</evidence>
<evidence type="ECO:0000256" key="1">
    <source>
        <dbReference type="ARBA" id="ARBA00006739"/>
    </source>
</evidence>
<organism evidence="5 6">
    <name type="scientific">Achromobacter spanius</name>
    <dbReference type="NCBI Taxonomy" id="217203"/>
    <lineage>
        <taxon>Bacteria</taxon>
        <taxon>Pseudomonadati</taxon>
        <taxon>Pseudomonadota</taxon>
        <taxon>Betaproteobacteria</taxon>
        <taxon>Burkholderiales</taxon>
        <taxon>Alcaligenaceae</taxon>
        <taxon>Achromobacter</taxon>
    </lineage>
</organism>
<dbReference type="AlphaFoldDB" id="A0A2S5GX87"/>
<dbReference type="SUPFAM" id="SSF53448">
    <property type="entry name" value="Nucleotide-diphospho-sugar transferases"/>
    <property type="match status" value="1"/>
</dbReference>
<evidence type="ECO:0000259" key="4">
    <source>
        <dbReference type="Pfam" id="PF00535"/>
    </source>
</evidence>
<dbReference type="CDD" id="cd00761">
    <property type="entry name" value="Glyco_tranf_GTA_type"/>
    <property type="match status" value="1"/>
</dbReference>
<comment type="similarity">
    <text evidence="1">Belongs to the glycosyltransferase 2 family.</text>
</comment>
<dbReference type="PANTHER" id="PTHR43179:SF12">
    <property type="entry name" value="GALACTOFURANOSYLTRANSFERASE GLFT2"/>
    <property type="match status" value="1"/>
</dbReference>
<feature type="domain" description="Glycosyltransferase 2-like" evidence="4">
    <location>
        <begin position="21"/>
        <end position="196"/>
    </location>
</feature>
<keyword evidence="2" id="KW-0328">Glycosyltransferase</keyword>
<proteinExistence type="inferred from homology"/>
<name>A0A2S5GX87_9BURK</name>
<dbReference type="Gene3D" id="3.90.550.10">
    <property type="entry name" value="Spore Coat Polysaccharide Biosynthesis Protein SpsA, Chain A"/>
    <property type="match status" value="1"/>
</dbReference>
<dbReference type="InterPro" id="IPR001173">
    <property type="entry name" value="Glyco_trans_2-like"/>
</dbReference>
<dbReference type="OrthoDB" id="433681at2"/>